<name>A0A5C3NKL7_9APHY</name>
<sequence length="127" mass="14484">MFHTGLNPACIEVYLGFPERHRVAASGKATCTFNNVGQYKQEGTVDRALSNKPIIVPNSAELKECTVSYSWLRHPAILLPRFTSWPFPVRSPHVRSCRKAGFHADPTAPFVPLSIEQRRQDLWYSEW</sequence>
<keyword evidence="2" id="KW-1185">Reference proteome</keyword>
<evidence type="ECO:0000313" key="2">
    <source>
        <dbReference type="Proteomes" id="UP000308197"/>
    </source>
</evidence>
<proteinExistence type="predicted"/>
<accession>A0A5C3NKL7</accession>
<dbReference type="EMBL" id="ML212872">
    <property type="protein sequence ID" value="TFK78036.1"/>
    <property type="molecule type" value="Genomic_DNA"/>
</dbReference>
<evidence type="ECO:0000313" key="1">
    <source>
        <dbReference type="EMBL" id="TFK78036.1"/>
    </source>
</evidence>
<gene>
    <name evidence="1" type="ORF">K466DRAFT_571102</name>
</gene>
<protein>
    <submittedName>
        <fullName evidence="1">Uncharacterized protein</fullName>
    </submittedName>
</protein>
<dbReference type="AlphaFoldDB" id="A0A5C3NKL7"/>
<reference evidence="1 2" key="1">
    <citation type="journal article" date="2019" name="Nat. Ecol. Evol.">
        <title>Megaphylogeny resolves global patterns of mushroom evolution.</title>
        <authorList>
            <person name="Varga T."/>
            <person name="Krizsan K."/>
            <person name="Foldi C."/>
            <person name="Dima B."/>
            <person name="Sanchez-Garcia M."/>
            <person name="Sanchez-Ramirez S."/>
            <person name="Szollosi G.J."/>
            <person name="Szarkandi J.G."/>
            <person name="Papp V."/>
            <person name="Albert L."/>
            <person name="Andreopoulos W."/>
            <person name="Angelini C."/>
            <person name="Antonin V."/>
            <person name="Barry K.W."/>
            <person name="Bougher N.L."/>
            <person name="Buchanan P."/>
            <person name="Buyck B."/>
            <person name="Bense V."/>
            <person name="Catcheside P."/>
            <person name="Chovatia M."/>
            <person name="Cooper J."/>
            <person name="Damon W."/>
            <person name="Desjardin D."/>
            <person name="Finy P."/>
            <person name="Geml J."/>
            <person name="Haridas S."/>
            <person name="Hughes K."/>
            <person name="Justo A."/>
            <person name="Karasinski D."/>
            <person name="Kautmanova I."/>
            <person name="Kiss B."/>
            <person name="Kocsube S."/>
            <person name="Kotiranta H."/>
            <person name="LaButti K.M."/>
            <person name="Lechner B.E."/>
            <person name="Liimatainen K."/>
            <person name="Lipzen A."/>
            <person name="Lukacs Z."/>
            <person name="Mihaltcheva S."/>
            <person name="Morgado L.N."/>
            <person name="Niskanen T."/>
            <person name="Noordeloos M.E."/>
            <person name="Ohm R.A."/>
            <person name="Ortiz-Santana B."/>
            <person name="Ovrebo C."/>
            <person name="Racz N."/>
            <person name="Riley R."/>
            <person name="Savchenko A."/>
            <person name="Shiryaev A."/>
            <person name="Soop K."/>
            <person name="Spirin V."/>
            <person name="Szebenyi C."/>
            <person name="Tomsovsky M."/>
            <person name="Tulloss R.E."/>
            <person name="Uehling J."/>
            <person name="Grigoriev I.V."/>
            <person name="Vagvolgyi C."/>
            <person name="Papp T."/>
            <person name="Martin F.M."/>
            <person name="Miettinen O."/>
            <person name="Hibbett D.S."/>
            <person name="Nagy L.G."/>
        </authorList>
    </citation>
    <scope>NUCLEOTIDE SEQUENCE [LARGE SCALE GENOMIC DNA]</scope>
    <source>
        <strain evidence="1 2">HHB13444</strain>
    </source>
</reference>
<organism evidence="1 2">
    <name type="scientific">Polyporus arcularius HHB13444</name>
    <dbReference type="NCBI Taxonomy" id="1314778"/>
    <lineage>
        <taxon>Eukaryota</taxon>
        <taxon>Fungi</taxon>
        <taxon>Dikarya</taxon>
        <taxon>Basidiomycota</taxon>
        <taxon>Agaricomycotina</taxon>
        <taxon>Agaricomycetes</taxon>
        <taxon>Polyporales</taxon>
        <taxon>Polyporaceae</taxon>
        <taxon>Polyporus</taxon>
    </lineage>
</organism>
<dbReference type="Proteomes" id="UP000308197">
    <property type="component" value="Unassembled WGS sequence"/>
</dbReference>
<dbReference type="InParanoid" id="A0A5C3NKL7"/>